<dbReference type="AlphaFoldDB" id="A0AAV9RUY4"/>
<evidence type="ECO:0008006" key="4">
    <source>
        <dbReference type="Google" id="ProtNLM"/>
    </source>
</evidence>
<protein>
    <recommendedName>
        <fullName evidence="4">Secreted protein</fullName>
    </recommendedName>
</protein>
<organism evidence="2 3">
    <name type="scientific">Crenichthys baileyi</name>
    <name type="common">White River springfish</name>
    <dbReference type="NCBI Taxonomy" id="28760"/>
    <lineage>
        <taxon>Eukaryota</taxon>
        <taxon>Metazoa</taxon>
        <taxon>Chordata</taxon>
        <taxon>Craniata</taxon>
        <taxon>Vertebrata</taxon>
        <taxon>Euteleostomi</taxon>
        <taxon>Actinopterygii</taxon>
        <taxon>Neopterygii</taxon>
        <taxon>Teleostei</taxon>
        <taxon>Neoteleostei</taxon>
        <taxon>Acanthomorphata</taxon>
        <taxon>Ovalentaria</taxon>
        <taxon>Atherinomorphae</taxon>
        <taxon>Cyprinodontiformes</taxon>
        <taxon>Goodeidae</taxon>
        <taxon>Crenichthys</taxon>
    </lineage>
</organism>
<name>A0AAV9RUY4_9TELE</name>
<evidence type="ECO:0000313" key="2">
    <source>
        <dbReference type="EMBL" id="KAK5612766.1"/>
    </source>
</evidence>
<accession>A0AAV9RUY4</accession>
<gene>
    <name evidence="2" type="ORF">CRENBAI_007473</name>
</gene>
<feature type="region of interest" description="Disordered" evidence="1">
    <location>
        <begin position="65"/>
        <end position="91"/>
    </location>
</feature>
<evidence type="ECO:0000256" key="1">
    <source>
        <dbReference type="SAM" id="MobiDB-lite"/>
    </source>
</evidence>
<reference evidence="2 3" key="1">
    <citation type="submission" date="2021-06" db="EMBL/GenBank/DDBJ databases">
        <authorList>
            <person name="Palmer J.M."/>
        </authorList>
    </citation>
    <scope>NUCLEOTIDE SEQUENCE [LARGE SCALE GENOMIC DNA]</scope>
    <source>
        <strain evidence="2 3">MEX-2019</strain>
        <tissue evidence="2">Muscle</tissue>
    </source>
</reference>
<sequence>MQQSQRDGPHDTMKNMNVRSRCLLILCGQSSAALPCFCCASALCETQRTARTQRRRRRFVRKRRKWLPREKVMPGKPRGDDGDAHAADQSEGSPLRFVRLFPSCGLELPCHPGVSAGHSREQFYE</sequence>
<feature type="compositionally biased region" description="Basic and acidic residues" evidence="1">
    <location>
        <begin position="67"/>
        <end position="88"/>
    </location>
</feature>
<dbReference type="Proteomes" id="UP001311232">
    <property type="component" value="Unassembled WGS sequence"/>
</dbReference>
<keyword evidence="3" id="KW-1185">Reference proteome</keyword>
<proteinExistence type="predicted"/>
<dbReference type="EMBL" id="JAHHUM010001313">
    <property type="protein sequence ID" value="KAK5612766.1"/>
    <property type="molecule type" value="Genomic_DNA"/>
</dbReference>
<comment type="caution">
    <text evidence="2">The sequence shown here is derived from an EMBL/GenBank/DDBJ whole genome shotgun (WGS) entry which is preliminary data.</text>
</comment>
<evidence type="ECO:0000313" key="3">
    <source>
        <dbReference type="Proteomes" id="UP001311232"/>
    </source>
</evidence>